<organism evidence="1 2">
    <name type="scientific">Ilumatobacter fluminis</name>
    <dbReference type="NCBI Taxonomy" id="467091"/>
    <lineage>
        <taxon>Bacteria</taxon>
        <taxon>Bacillati</taxon>
        <taxon>Actinomycetota</taxon>
        <taxon>Acidimicrobiia</taxon>
        <taxon>Acidimicrobiales</taxon>
        <taxon>Ilumatobacteraceae</taxon>
        <taxon>Ilumatobacter</taxon>
    </lineage>
</organism>
<reference evidence="1 2" key="1">
    <citation type="submission" date="2019-03" db="EMBL/GenBank/DDBJ databases">
        <title>Sequencing the genomes of 1000 actinobacteria strains.</title>
        <authorList>
            <person name="Klenk H.-P."/>
        </authorList>
    </citation>
    <scope>NUCLEOTIDE SEQUENCE [LARGE SCALE GENOMIC DNA]</scope>
    <source>
        <strain evidence="1 2">DSM 18936</strain>
    </source>
</reference>
<evidence type="ECO:0000313" key="1">
    <source>
        <dbReference type="EMBL" id="TDT15880.1"/>
    </source>
</evidence>
<dbReference type="EMBL" id="SOAU01000001">
    <property type="protein sequence ID" value="TDT15880.1"/>
    <property type="molecule type" value="Genomic_DNA"/>
</dbReference>
<proteinExistence type="predicted"/>
<sequence length="215" mass="22996">MIDPTALVASLERAVGPLDAADKASLSTKKGASYEAFTLHAVGERLRIGHGWQWHHPPGNSFRFSVRSGCPLDLAMARYSTVRSPEAWLVPSVTVVGKSGWTHDLDIAVLKRGRQSGTPRWTRVRGALECKNEDAQGPGAARDLVGLAAELRLGSQYRLHQSRPFPACQFVTAGTITDTAKGILARWRLDAREGMTSATAGAIAGDIANALVASI</sequence>
<gene>
    <name evidence="1" type="ORF">BDK89_1459</name>
</gene>
<dbReference type="Proteomes" id="UP000294558">
    <property type="component" value="Unassembled WGS sequence"/>
</dbReference>
<keyword evidence="2" id="KW-1185">Reference proteome</keyword>
<dbReference type="AlphaFoldDB" id="A0A4R7HYL7"/>
<comment type="caution">
    <text evidence="1">The sequence shown here is derived from an EMBL/GenBank/DDBJ whole genome shotgun (WGS) entry which is preliminary data.</text>
</comment>
<protein>
    <submittedName>
        <fullName evidence="1">Uncharacterized protein</fullName>
    </submittedName>
</protein>
<accession>A0A4R7HYL7</accession>
<evidence type="ECO:0000313" key="2">
    <source>
        <dbReference type="Proteomes" id="UP000294558"/>
    </source>
</evidence>
<name>A0A4R7HYL7_9ACTN</name>